<dbReference type="PANTHER" id="PTHR10996:SF178">
    <property type="entry name" value="2-HYDROXYACID DEHYDROGENASE YGL185C-RELATED"/>
    <property type="match status" value="1"/>
</dbReference>
<dbReference type="GO" id="GO:0051287">
    <property type="term" value="F:NAD binding"/>
    <property type="evidence" value="ECO:0007669"/>
    <property type="project" value="InterPro"/>
</dbReference>
<evidence type="ECO:0000256" key="1">
    <source>
        <dbReference type="ARBA" id="ARBA00023002"/>
    </source>
</evidence>
<dbReference type="STRING" id="2041.AERYTH_13115"/>
<dbReference type="PANTHER" id="PTHR10996">
    <property type="entry name" value="2-HYDROXYACID DEHYDROGENASE-RELATED"/>
    <property type="match status" value="1"/>
</dbReference>
<dbReference type="GO" id="GO:0016618">
    <property type="term" value="F:hydroxypyruvate reductase [NAD(P)H] activity"/>
    <property type="evidence" value="ECO:0007669"/>
    <property type="project" value="TreeGrafter"/>
</dbReference>
<dbReference type="EMBL" id="CP011502">
    <property type="protein sequence ID" value="ALX05569.1"/>
    <property type="molecule type" value="Genomic_DNA"/>
</dbReference>
<proteinExistence type="predicted"/>
<dbReference type="Gene3D" id="3.40.50.720">
    <property type="entry name" value="NAD(P)-binding Rossmann-like Domain"/>
    <property type="match status" value="2"/>
</dbReference>
<feature type="domain" description="D-isomer specific 2-hydroxyacid dehydrogenase NAD-binding" evidence="3">
    <location>
        <begin position="103"/>
        <end position="276"/>
    </location>
</feature>
<evidence type="ECO:0000259" key="3">
    <source>
        <dbReference type="Pfam" id="PF02826"/>
    </source>
</evidence>
<dbReference type="InterPro" id="IPR036291">
    <property type="entry name" value="NAD(P)-bd_dom_sf"/>
</dbReference>
<dbReference type="Proteomes" id="UP000067689">
    <property type="component" value="Chromosome"/>
</dbReference>
<evidence type="ECO:0000313" key="4">
    <source>
        <dbReference type="EMBL" id="ALX05569.1"/>
    </source>
</evidence>
<keyword evidence="5" id="KW-1185">Reference proteome</keyword>
<evidence type="ECO:0000256" key="2">
    <source>
        <dbReference type="ARBA" id="ARBA00023027"/>
    </source>
</evidence>
<dbReference type="Pfam" id="PF02826">
    <property type="entry name" value="2-Hacid_dh_C"/>
    <property type="match status" value="1"/>
</dbReference>
<organism evidence="4 5">
    <name type="scientific">Aeromicrobium erythreum</name>
    <dbReference type="NCBI Taxonomy" id="2041"/>
    <lineage>
        <taxon>Bacteria</taxon>
        <taxon>Bacillati</taxon>
        <taxon>Actinomycetota</taxon>
        <taxon>Actinomycetes</taxon>
        <taxon>Propionibacteriales</taxon>
        <taxon>Nocardioidaceae</taxon>
        <taxon>Aeromicrobium</taxon>
    </lineage>
</organism>
<protein>
    <recommendedName>
        <fullName evidence="3">D-isomer specific 2-hydroxyacid dehydrogenase NAD-binding domain-containing protein</fullName>
    </recommendedName>
</protein>
<dbReference type="RefSeq" id="WP_083516633.1">
    <property type="nucleotide sequence ID" value="NZ_CP011502.1"/>
</dbReference>
<accession>A0A0U4BK74</accession>
<dbReference type="InterPro" id="IPR050223">
    <property type="entry name" value="D-isomer_2-hydroxyacid_DH"/>
</dbReference>
<dbReference type="AlphaFoldDB" id="A0A0U4BK74"/>
<dbReference type="InterPro" id="IPR006140">
    <property type="entry name" value="D-isomer_DH_NAD-bd"/>
</dbReference>
<dbReference type="SUPFAM" id="SSF51735">
    <property type="entry name" value="NAD(P)-binding Rossmann-fold domains"/>
    <property type="match status" value="1"/>
</dbReference>
<reference evidence="4 5" key="1">
    <citation type="journal article" date="1991" name="Int. J. Syst. Bacteriol.">
        <title>Description of the erythromycin-producing bacterium Arthrobacter sp. strain NRRL B-3381 as Aeromicrobium erythreum gen. nov., sp. nov.</title>
        <authorList>
            <person name="Miller E.S."/>
            <person name="Woese C.R."/>
            <person name="Brenner S."/>
        </authorList>
    </citation>
    <scope>NUCLEOTIDE SEQUENCE [LARGE SCALE GENOMIC DNA]</scope>
    <source>
        <strain evidence="4 5">AR18</strain>
    </source>
</reference>
<dbReference type="KEGG" id="aer:AERYTH_13115"/>
<keyword evidence="1" id="KW-0560">Oxidoreductase</keyword>
<keyword evidence="2" id="KW-0520">NAD</keyword>
<dbReference type="GO" id="GO:0005829">
    <property type="term" value="C:cytosol"/>
    <property type="evidence" value="ECO:0007669"/>
    <property type="project" value="TreeGrafter"/>
</dbReference>
<name>A0A0U4BK74_9ACTN</name>
<dbReference type="GO" id="GO:0030267">
    <property type="term" value="F:glyoxylate reductase (NADPH) activity"/>
    <property type="evidence" value="ECO:0007669"/>
    <property type="project" value="TreeGrafter"/>
</dbReference>
<gene>
    <name evidence="4" type="ORF">AERYTH_13115</name>
</gene>
<evidence type="ECO:0000313" key="5">
    <source>
        <dbReference type="Proteomes" id="UP000067689"/>
    </source>
</evidence>
<dbReference type="PATRIC" id="fig|2041.4.peg.2736"/>
<sequence>MPVQLSLPDDETRDLFTDLESDGTAELHVWDFAGPPPADVVLDLAVRPYVLTGDLSVLDADRIKAVQAQSLGYDDAIGHVPDGITWCNAVDVHEEPTAELAVALTLASLRGLDDFVRNAARDDDRWDKGTARPGLLGKRVLLLGVGGIGHQVERRLDGFGVDLVRVASSARDDERGHVHGIDEVHDLLADVDVVVVAVPYGESTHHLVDDAFLAAMQDGALLVNVARGKVADTDALVRHATSGHVRLALDVVDPEPLPDDHPLWTIPGVLVAPHVGGAVATRLERIEPLVREQVRRIAAGEPLLNVVDVSGS</sequence>